<evidence type="ECO:0000256" key="1">
    <source>
        <dbReference type="SAM" id="MobiDB-lite"/>
    </source>
</evidence>
<evidence type="ECO:0000313" key="5">
    <source>
        <dbReference type="Proteomes" id="UP000193466"/>
    </source>
</evidence>
<sequence length="205" mass="22159">MVNKMNQNKDYEFVSAAMDDDNLSEEMLDKLLSDDEAQQKWREYHIIRDCMQRAQSSMGRDIQFIKEESFEVAEKPSAAAKQQGTQSQTANSQQQRKAANCMFGGFAVAASVLAVAVGVWQFFPSGNQGDSEMVAEQVAPSGNDQSGIVSVGGKAKQVSTDAVANAEAQGTVVPNAARANQAEAVESKAVRVEKVQQESMASEVK</sequence>
<proteinExistence type="predicted"/>
<dbReference type="PANTHER" id="PTHR38104">
    <property type="match status" value="1"/>
</dbReference>
<feature type="transmembrane region" description="Helical" evidence="2">
    <location>
        <begin position="101"/>
        <end position="123"/>
    </location>
</feature>
<feature type="compositionally biased region" description="Basic and acidic residues" evidence="1">
    <location>
        <begin position="185"/>
        <end position="196"/>
    </location>
</feature>
<evidence type="ECO:0000259" key="3">
    <source>
        <dbReference type="Pfam" id="PF03872"/>
    </source>
</evidence>
<dbReference type="InterPro" id="IPR036147">
    <property type="entry name" value="Anti-sigma_E_RseA_N_sf"/>
</dbReference>
<dbReference type="CDD" id="cd16328">
    <property type="entry name" value="RseA_N"/>
    <property type="match status" value="1"/>
</dbReference>
<evidence type="ECO:0000313" key="4">
    <source>
        <dbReference type="EMBL" id="OSI08507.1"/>
    </source>
</evidence>
<feature type="domain" description="Anti sigma-E protein RseA N-terminal" evidence="3">
    <location>
        <begin position="12"/>
        <end position="93"/>
    </location>
</feature>
<dbReference type="PANTHER" id="PTHR38104:SF1">
    <property type="entry name" value="ANTI-SIGMA-E FACTOR RSEA"/>
    <property type="match status" value="1"/>
</dbReference>
<name>A0ABX3WCS6_9NEIS</name>
<comment type="caution">
    <text evidence="4">The sequence shown here is derived from an EMBL/GenBank/DDBJ whole genome shotgun (WGS) entry which is preliminary data.</text>
</comment>
<gene>
    <name evidence="4" type="ORF">BWD10_11365</name>
</gene>
<dbReference type="SUPFAM" id="SSF89069">
    <property type="entry name" value="N-terminal, cytoplasmic domain of anti-sigmaE factor RseA"/>
    <property type="match status" value="1"/>
</dbReference>
<protein>
    <recommendedName>
        <fullName evidence="3">Anti sigma-E protein RseA N-terminal domain-containing protein</fullName>
    </recommendedName>
</protein>
<dbReference type="InterPro" id="IPR052383">
    <property type="entry name" value="Anti-sigma-E_RseA-like"/>
</dbReference>
<dbReference type="InterPro" id="IPR005572">
    <property type="entry name" value="Anti-sigma_E_RseA_N"/>
</dbReference>
<feature type="region of interest" description="Disordered" evidence="1">
    <location>
        <begin position="183"/>
        <end position="205"/>
    </location>
</feature>
<accession>A0ABX3WCS6</accession>
<dbReference type="Proteomes" id="UP000193466">
    <property type="component" value="Unassembled WGS sequence"/>
</dbReference>
<keyword evidence="2" id="KW-1133">Transmembrane helix</keyword>
<keyword evidence="5" id="KW-1185">Reference proteome</keyword>
<organism evidence="4 5">
    <name type="scientific">Neisseria zoodegmatis</name>
    <dbReference type="NCBI Taxonomy" id="326523"/>
    <lineage>
        <taxon>Bacteria</taxon>
        <taxon>Pseudomonadati</taxon>
        <taxon>Pseudomonadota</taxon>
        <taxon>Betaproteobacteria</taxon>
        <taxon>Neisseriales</taxon>
        <taxon>Neisseriaceae</taxon>
        <taxon>Neisseria</taxon>
    </lineage>
</organism>
<keyword evidence="2" id="KW-0812">Transmembrane</keyword>
<reference evidence="4 5" key="1">
    <citation type="submission" date="2017-01" db="EMBL/GenBank/DDBJ databases">
        <authorList>
            <person name="Wolfgang W.J."/>
            <person name="Cole J."/>
            <person name="Wroblewski D."/>
            <person name="Mcginnis J."/>
            <person name="Musser K.A."/>
        </authorList>
    </citation>
    <scope>NUCLEOTIDE SEQUENCE [LARGE SCALE GENOMIC DNA]</scope>
    <source>
        <strain evidence="4 5">DSM 21643</strain>
    </source>
</reference>
<dbReference type="Pfam" id="PF03872">
    <property type="entry name" value="RseA_N"/>
    <property type="match status" value="1"/>
</dbReference>
<dbReference type="Gene3D" id="1.10.10.880">
    <property type="entry name" value="Anti sigma-E protein RseA, N-terminal domain"/>
    <property type="match status" value="1"/>
</dbReference>
<keyword evidence="2" id="KW-0472">Membrane</keyword>
<dbReference type="EMBL" id="MTBM01000021">
    <property type="protein sequence ID" value="OSI08507.1"/>
    <property type="molecule type" value="Genomic_DNA"/>
</dbReference>
<evidence type="ECO:0000256" key="2">
    <source>
        <dbReference type="SAM" id="Phobius"/>
    </source>
</evidence>